<reference evidence="1 2" key="1">
    <citation type="submission" date="2018-05" db="EMBL/GenBank/DDBJ databases">
        <title>Complete genome sequence of Arcticibacterium luteifluviistationis SM1504T, a cytophagaceae bacterium isolated from Arctic surface seawater.</title>
        <authorList>
            <person name="Li Y."/>
            <person name="Qin Q.-L."/>
        </authorList>
    </citation>
    <scope>NUCLEOTIDE SEQUENCE [LARGE SCALE GENOMIC DNA]</scope>
    <source>
        <strain evidence="1 2">SM1504</strain>
    </source>
</reference>
<evidence type="ECO:0000313" key="2">
    <source>
        <dbReference type="Proteomes" id="UP000249873"/>
    </source>
</evidence>
<name>A0A2Z4GBG8_9BACT</name>
<accession>A0A2Z4GBG8</accession>
<dbReference type="OrthoDB" id="982957at2"/>
<dbReference type="KEGG" id="als:DJ013_09925"/>
<dbReference type="InterPro" id="IPR024422">
    <property type="entry name" value="Protein_unknown_function_OB"/>
</dbReference>
<gene>
    <name evidence="1" type="ORF">DJ013_09925</name>
</gene>
<dbReference type="Proteomes" id="UP000249873">
    <property type="component" value="Chromosome"/>
</dbReference>
<organism evidence="1 2">
    <name type="scientific">Arcticibacterium luteifluviistationis</name>
    <dbReference type="NCBI Taxonomy" id="1784714"/>
    <lineage>
        <taxon>Bacteria</taxon>
        <taxon>Pseudomonadati</taxon>
        <taxon>Bacteroidota</taxon>
        <taxon>Cytophagia</taxon>
        <taxon>Cytophagales</taxon>
        <taxon>Leadbetterellaceae</taxon>
        <taxon>Arcticibacterium</taxon>
    </lineage>
</organism>
<dbReference type="RefSeq" id="WP_111371664.1">
    <property type="nucleotide sequence ID" value="NZ_CP029480.1"/>
</dbReference>
<proteinExistence type="predicted"/>
<dbReference type="AlphaFoldDB" id="A0A2Z4GBG8"/>
<evidence type="ECO:0008006" key="3">
    <source>
        <dbReference type="Google" id="ProtNLM"/>
    </source>
</evidence>
<protein>
    <recommendedName>
        <fullName evidence="3">tRNA_anti-like</fullName>
    </recommendedName>
</protein>
<evidence type="ECO:0000313" key="1">
    <source>
        <dbReference type="EMBL" id="AWV98471.1"/>
    </source>
</evidence>
<dbReference type="EMBL" id="CP029480">
    <property type="protein sequence ID" value="AWV98471.1"/>
    <property type="molecule type" value="Genomic_DNA"/>
</dbReference>
<keyword evidence="2" id="KW-1185">Reference proteome</keyword>
<sequence>MKEKSKKYKKALLLGTVAIFLAGASYAYYLYNLPKRDVAASEADYSYKASEVVNEYLSDPTKANQKFLDAEGVSKILMVNGTIASIDEDYNGQVELLLKEEQELAGVSCTLLSSSGTDKQSFKLGQKVMVKGVIRSGAAYDEDLDMYENVILEKCTIIN</sequence>
<dbReference type="Pfam" id="PF12869">
    <property type="entry name" value="tRNA_anti-like"/>
    <property type="match status" value="1"/>
</dbReference>